<reference evidence="2 3" key="1">
    <citation type="journal article" date="2019" name="Nat. Microbiol.">
        <title>Mediterranean grassland soil C-N compound turnover is dependent on rainfall and depth, and is mediated by genomically divergent microorganisms.</title>
        <authorList>
            <person name="Diamond S."/>
            <person name="Andeer P.F."/>
            <person name="Li Z."/>
            <person name="Crits-Christoph A."/>
            <person name="Burstein D."/>
            <person name="Anantharaman K."/>
            <person name="Lane K.R."/>
            <person name="Thomas B.C."/>
            <person name="Pan C."/>
            <person name="Northen T.R."/>
            <person name="Banfield J.F."/>
        </authorList>
    </citation>
    <scope>NUCLEOTIDE SEQUENCE [LARGE SCALE GENOMIC DNA]</scope>
    <source>
        <strain evidence="2">WS_4</strain>
    </source>
</reference>
<comment type="caution">
    <text evidence="2">The sequence shown here is derived from an EMBL/GenBank/DDBJ whole genome shotgun (WGS) entry which is preliminary data.</text>
</comment>
<protein>
    <recommendedName>
        <fullName evidence="4">Carotenoid biosynthesis protein</fullName>
    </recommendedName>
</protein>
<gene>
    <name evidence="2" type="ORF">E6K74_12465</name>
</gene>
<name>A0A538SLS3_UNCEI</name>
<keyword evidence="1" id="KW-0472">Membrane</keyword>
<evidence type="ECO:0008006" key="4">
    <source>
        <dbReference type="Google" id="ProtNLM"/>
    </source>
</evidence>
<dbReference type="EMBL" id="VBOU01000104">
    <property type="protein sequence ID" value="TMQ52312.1"/>
    <property type="molecule type" value="Genomic_DNA"/>
</dbReference>
<dbReference type="Proteomes" id="UP000319829">
    <property type="component" value="Unassembled WGS sequence"/>
</dbReference>
<feature type="transmembrane region" description="Helical" evidence="1">
    <location>
        <begin position="63"/>
        <end position="86"/>
    </location>
</feature>
<accession>A0A538SLS3</accession>
<feature type="non-terminal residue" evidence="2">
    <location>
        <position position="104"/>
    </location>
</feature>
<organism evidence="2 3">
    <name type="scientific">Eiseniibacteriota bacterium</name>
    <dbReference type="NCBI Taxonomy" id="2212470"/>
    <lineage>
        <taxon>Bacteria</taxon>
        <taxon>Candidatus Eiseniibacteriota</taxon>
    </lineage>
</organism>
<evidence type="ECO:0000313" key="3">
    <source>
        <dbReference type="Proteomes" id="UP000319829"/>
    </source>
</evidence>
<sequence>MFIGHYGVSFAAKSGDRSIPLWVLFIAVQLLDVAWAPFVLLGIEKVRIVPGFTATNPLDLYYMPYTHSLVAALLWSAAAFAVYRLVAPGKRAWSALLVGAAVFS</sequence>
<evidence type="ECO:0000313" key="2">
    <source>
        <dbReference type="EMBL" id="TMQ52312.1"/>
    </source>
</evidence>
<evidence type="ECO:0000256" key="1">
    <source>
        <dbReference type="SAM" id="Phobius"/>
    </source>
</evidence>
<feature type="transmembrane region" description="Helical" evidence="1">
    <location>
        <begin position="21"/>
        <end position="43"/>
    </location>
</feature>
<dbReference type="AlphaFoldDB" id="A0A538SLS3"/>
<keyword evidence="1" id="KW-0812">Transmembrane</keyword>
<proteinExistence type="predicted"/>
<keyword evidence="1" id="KW-1133">Transmembrane helix</keyword>